<feature type="transmembrane region" description="Helical" evidence="5">
    <location>
        <begin position="176"/>
        <end position="196"/>
    </location>
</feature>
<organism evidence="6 7">
    <name type="scientific">Mesorhabditis belari</name>
    <dbReference type="NCBI Taxonomy" id="2138241"/>
    <lineage>
        <taxon>Eukaryota</taxon>
        <taxon>Metazoa</taxon>
        <taxon>Ecdysozoa</taxon>
        <taxon>Nematoda</taxon>
        <taxon>Chromadorea</taxon>
        <taxon>Rhabditida</taxon>
        <taxon>Rhabditina</taxon>
        <taxon>Rhabditomorpha</taxon>
        <taxon>Rhabditoidea</taxon>
        <taxon>Rhabditidae</taxon>
        <taxon>Mesorhabditinae</taxon>
        <taxon>Mesorhabditis</taxon>
    </lineage>
</organism>
<accession>A0AAF3EB94</accession>
<evidence type="ECO:0000313" key="7">
    <source>
        <dbReference type="WBParaSite" id="MBELARI_LOCUS11194"/>
    </source>
</evidence>
<dbReference type="GO" id="GO:0016020">
    <property type="term" value="C:membrane"/>
    <property type="evidence" value="ECO:0007669"/>
    <property type="project" value="UniProtKB-SubCell"/>
</dbReference>
<evidence type="ECO:0000256" key="4">
    <source>
        <dbReference type="ARBA" id="ARBA00023136"/>
    </source>
</evidence>
<evidence type="ECO:0000256" key="5">
    <source>
        <dbReference type="SAM" id="Phobius"/>
    </source>
</evidence>
<feature type="transmembrane region" description="Helical" evidence="5">
    <location>
        <begin position="50"/>
        <end position="73"/>
    </location>
</feature>
<dbReference type="InterPro" id="IPR002781">
    <property type="entry name" value="TM_pro_TauE-like"/>
</dbReference>
<sequence>MVATKPPRRTMGKFFRKFFLDGQCLEEEKEKEFLDEPTWWEKFHDKHRKYMALAIPFVFIQTIWLTSAIKYNFFSLYPIRWELPITMIFGASIAGMTSEGGGAVAFPVMTFVLHIVPNTARDFTLMMQSIGMSAALFVIVYMGIVVERRAILFCFLGSIPGIIVGLTWLDHLLDDALKKTFFVSVWASFAVALYLLNSERKRTTYRVIPMFSTWKALVLLLTGFVGGIFTAFAGSGIDICTFSVITLLFRVSEKTATPTTIVLMALNSMMGFYWRAVIQGGIPQIAWEYVAVCTPVCVTFAPLGSFLGSHFHRLVLASLIYILEILSVIGFLATRPSISFIVIGVIIIGIGFLFFITLCQAGKTLMKRVEISKQKNEKPETIVYSFQSSKQEINTKV</sequence>
<comment type="subcellular location">
    <subcellularLocation>
        <location evidence="1">Membrane</location>
        <topology evidence="1">Multi-pass membrane protein</topology>
    </subcellularLocation>
</comment>
<evidence type="ECO:0000256" key="1">
    <source>
        <dbReference type="ARBA" id="ARBA00004141"/>
    </source>
</evidence>
<reference evidence="7" key="1">
    <citation type="submission" date="2024-02" db="UniProtKB">
        <authorList>
            <consortium name="WormBaseParasite"/>
        </authorList>
    </citation>
    <scope>IDENTIFICATION</scope>
</reference>
<dbReference type="Proteomes" id="UP000887575">
    <property type="component" value="Unassembled WGS sequence"/>
</dbReference>
<proteinExistence type="predicted"/>
<keyword evidence="4 5" id="KW-0472">Membrane</keyword>
<feature type="transmembrane region" description="Helical" evidence="5">
    <location>
        <begin position="314"/>
        <end position="332"/>
    </location>
</feature>
<name>A0AAF3EB94_9BILA</name>
<dbReference type="AlphaFoldDB" id="A0AAF3EB94"/>
<keyword evidence="6" id="KW-1185">Reference proteome</keyword>
<keyword evidence="2 5" id="KW-0812">Transmembrane</keyword>
<feature type="transmembrane region" description="Helical" evidence="5">
    <location>
        <begin position="338"/>
        <end position="358"/>
    </location>
</feature>
<evidence type="ECO:0000256" key="2">
    <source>
        <dbReference type="ARBA" id="ARBA00022692"/>
    </source>
</evidence>
<feature type="transmembrane region" description="Helical" evidence="5">
    <location>
        <begin position="125"/>
        <end position="144"/>
    </location>
</feature>
<evidence type="ECO:0000256" key="3">
    <source>
        <dbReference type="ARBA" id="ARBA00022989"/>
    </source>
</evidence>
<feature type="transmembrane region" description="Helical" evidence="5">
    <location>
        <begin position="85"/>
        <end position="113"/>
    </location>
</feature>
<dbReference type="PANTHER" id="PTHR31154">
    <property type="entry name" value="MEMBRANE TRANSPORTER PROTEIN"/>
    <property type="match status" value="1"/>
</dbReference>
<dbReference type="PANTHER" id="PTHR31154:SF4">
    <property type="entry name" value="MEMBRANE TRANSPORTER PROTEIN"/>
    <property type="match status" value="1"/>
</dbReference>
<feature type="transmembrane region" description="Helical" evidence="5">
    <location>
        <begin position="150"/>
        <end position="169"/>
    </location>
</feature>
<feature type="transmembrane region" description="Helical" evidence="5">
    <location>
        <begin position="286"/>
        <end position="307"/>
    </location>
</feature>
<protein>
    <submittedName>
        <fullName evidence="7">Membrane transporter protein</fullName>
    </submittedName>
</protein>
<feature type="transmembrane region" description="Helical" evidence="5">
    <location>
        <begin position="216"/>
        <end position="249"/>
    </location>
</feature>
<dbReference type="WBParaSite" id="MBELARI_LOCUS11194">
    <property type="protein sequence ID" value="MBELARI_LOCUS11194"/>
    <property type="gene ID" value="MBELARI_LOCUS11194"/>
</dbReference>
<dbReference type="Pfam" id="PF01925">
    <property type="entry name" value="TauE"/>
    <property type="match status" value="1"/>
</dbReference>
<evidence type="ECO:0000313" key="6">
    <source>
        <dbReference type="Proteomes" id="UP000887575"/>
    </source>
</evidence>
<keyword evidence="3 5" id="KW-1133">Transmembrane helix</keyword>